<dbReference type="Proteomes" id="UP000001625">
    <property type="component" value="Chromosome"/>
</dbReference>
<accession>D5CRA8</accession>
<dbReference type="AlphaFoldDB" id="D5CRA8"/>
<protein>
    <recommendedName>
        <fullName evidence="3">PilZ domain-containing protein</fullName>
    </recommendedName>
</protein>
<gene>
    <name evidence="1" type="ordered locus">Slit_1257</name>
</gene>
<name>D5CRA8_SIDLE</name>
<dbReference type="EMBL" id="CP001965">
    <property type="protein sequence ID" value="ADE11494.1"/>
    <property type="molecule type" value="Genomic_DNA"/>
</dbReference>
<dbReference type="HOGENOM" id="CLU_1915685_0_0_4"/>
<dbReference type="STRING" id="580332.Slit_1257"/>
<reference evidence="1 2" key="1">
    <citation type="submission" date="2010-03" db="EMBL/GenBank/DDBJ databases">
        <title>Complete sequence of Sideroxydans lithotrophicus ES-1.</title>
        <authorList>
            <consortium name="US DOE Joint Genome Institute"/>
            <person name="Lucas S."/>
            <person name="Copeland A."/>
            <person name="Lapidus A."/>
            <person name="Cheng J.-F."/>
            <person name="Bruce D."/>
            <person name="Goodwin L."/>
            <person name="Pitluck S."/>
            <person name="Munk A.C."/>
            <person name="Detter J.C."/>
            <person name="Han C."/>
            <person name="Tapia R."/>
            <person name="Larimer F."/>
            <person name="Land M."/>
            <person name="Hauser L."/>
            <person name="Kyrpides N."/>
            <person name="Ivanova N."/>
            <person name="Emerson D."/>
            <person name="Woyke T."/>
        </authorList>
    </citation>
    <scope>NUCLEOTIDE SEQUENCE [LARGE SCALE GENOMIC DNA]</scope>
    <source>
        <strain evidence="1 2">ES-1</strain>
    </source>
</reference>
<evidence type="ECO:0000313" key="2">
    <source>
        <dbReference type="Proteomes" id="UP000001625"/>
    </source>
</evidence>
<keyword evidence="2" id="KW-1185">Reference proteome</keyword>
<evidence type="ECO:0008006" key="3">
    <source>
        <dbReference type="Google" id="ProtNLM"/>
    </source>
</evidence>
<evidence type="ECO:0000313" key="1">
    <source>
        <dbReference type="EMBL" id="ADE11494.1"/>
    </source>
</evidence>
<dbReference type="KEGG" id="slt:Slit_1257"/>
<organism evidence="1 2">
    <name type="scientific">Sideroxydans lithotrophicus (strain ES-1)</name>
    <dbReference type="NCBI Taxonomy" id="580332"/>
    <lineage>
        <taxon>Bacteria</taxon>
        <taxon>Pseudomonadati</taxon>
        <taxon>Pseudomonadota</taxon>
        <taxon>Betaproteobacteria</taxon>
        <taxon>Nitrosomonadales</taxon>
        <taxon>Gallionellaceae</taxon>
        <taxon>Sideroxydans</taxon>
    </lineage>
</organism>
<proteinExistence type="predicted"/>
<sequence>MEEKPTHLHYPTNWGMRFLCDCRKQNERINIHRGIAHEISIHGVRILSEHHICQHKKVAMQLMIPSLLNGAPQKIIKIIGNSIATVVKEGKFLTEIEFLHFEEDGLKELDRNLHQRFGTRTFSLTSNLSWQQ</sequence>
<dbReference type="RefSeq" id="WP_013029392.1">
    <property type="nucleotide sequence ID" value="NC_013959.1"/>
</dbReference>